<dbReference type="AlphaFoldDB" id="A0A645HFL1"/>
<comment type="caution">
    <text evidence="1">The sequence shown here is derived from an EMBL/GenBank/DDBJ whole genome shotgun (WGS) entry which is preliminary data.</text>
</comment>
<sequence length="66" mass="7611">MKTFRLFLRSFIVSGNHGIIYPSETEMRIYYTAPRELAARAKFSAKERGAETRMGNYSMISAEIML</sequence>
<dbReference type="EMBL" id="VSSQ01091673">
    <property type="protein sequence ID" value="MPN37172.1"/>
    <property type="molecule type" value="Genomic_DNA"/>
</dbReference>
<organism evidence="1">
    <name type="scientific">bioreactor metagenome</name>
    <dbReference type="NCBI Taxonomy" id="1076179"/>
    <lineage>
        <taxon>unclassified sequences</taxon>
        <taxon>metagenomes</taxon>
        <taxon>ecological metagenomes</taxon>
    </lineage>
</organism>
<gene>
    <name evidence="1" type="ORF">SDC9_184688</name>
</gene>
<accession>A0A645HFL1</accession>
<proteinExistence type="predicted"/>
<name>A0A645HFL1_9ZZZZ</name>
<evidence type="ECO:0000313" key="1">
    <source>
        <dbReference type="EMBL" id="MPN37172.1"/>
    </source>
</evidence>
<reference evidence="1" key="1">
    <citation type="submission" date="2019-08" db="EMBL/GenBank/DDBJ databases">
        <authorList>
            <person name="Kucharzyk K."/>
            <person name="Murdoch R.W."/>
            <person name="Higgins S."/>
            <person name="Loffler F."/>
        </authorList>
    </citation>
    <scope>NUCLEOTIDE SEQUENCE</scope>
</reference>
<protein>
    <submittedName>
        <fullName evidence="1">Uncharacterized protein</fullName>
    </submittedName>
</protein>